<dbReference type="Pfam" id="PF13648">
    <property type="entry name" value="Lipocalin_4"/>
    <property type="match status" value="1"/>
</dbReference>
<feature type="domain" description="Lipocalin-like" evidence="4">
    <location>
        <begin position="573"/>
        <end position="641"/>
    </location>
</feature>
<organism evidence="5 6">
    <name type="scientific">Telmatocola sphagniphila</name>
    <dbReference type="NCBI Taxonomy" id="1123043"/>
    <lineage>
        <taxon>Bacteria</taxon>
        <taxon>Pseudomonadati</taxon>
        <taxon>Planctomycetota</taxon>
        <taxon>Planctomycetia</taxon>
        <taxon>Gemmatales</taxon>
        <taxon>Gemmataceae</taxon>
    </lineage>
</organism>
<evidence type="ECO:0000313" key="5">
    <source>
        <dbReference type="EMBL" id="QVL30471.1"/>
    </source>
</evidence>
<dbReference type="Pfam" id="PF13369">
    <property type="entry name" value="Transglut_core2"/>
    <property type="match status" value="1"/>
</dbReference>
<evidence type="ECO:0000256" key="2">
    <source>
        <dbReference type="SAM" id="SignalP"/>
    </source>
</evidence>
<dbReference type="Gene3D" id="3.10.620.30">
    <property type="match status" value="1"/>
</dbReference>
<evidence type="ECO:0000259" key="3">
    <source>
        <dbReference type="Pfam" id="PF13369"/>
    </source>
</evidence>
<evidence type="ECO:0000313" key="6">
    <source>
        <dbReference type="Proteomes" id="UP000676194"/>
    </source>
</evidence>
<dbReference type="SUPFAM" id="SSF54001">
    <property type="entry name" value="Cysteine proteinases"/>
    <property type="match status" value="1"/>
</dbReference>
<dbReference type="Proteomes" id="UP000676194">
    <property type="component" value="Chromosome"/>
</dbReference>
<sequence length="657" mass="71572">MTGTSQRNCFQPWKSFRYLSLLFLLSLAFPALVAAQSAPVMKLKENNKLSANGDCSFQYEIKLPVALYTMFKKTTPNTAVMIRKLGLSDQSAAVEGINGEWLDGESTLRISFLSRGVARVHKGETWELPLIDSLDTDLVAVADGVAVLTQAAEIQGMGVATNTIKVAMPAGATEVKTLKSPARLSYKLPAPAATTGTSKVEFDLEAKDQVMSSLAKALSNRSFSALWTARSKFKNTGSVTLNDYRVRFRIAEYAPTWSSWQGTPLVVAGQTVVDGYYPIFDMERIGRLTGQSRAAIEIQYQYRGSDGKLVEETESKEIILLSRNQVYYTSMKFADCVDWNDRMNLVGAVVSSFVTHEDTVIQQAAGRIAKWSGGTNAAASDEAALKFMAAAFQFIGENVAYQTPPSGENETKFIQHVKYGRDVLKNHAGTCIDLAILYGSLCQAVGLEAVLYNIPGHCFPAVKLPQSGKLIPVEATQVGRRSFDEAVAYAFENHMKPIRAGSMPYDEAVVSKYQKLGAIPIDLPPVGEDPLEKWGIKMPTAVVNRNNPTPNQNNPVPSTGDTIVGMWVTRFNLNGGTVGGAALFKQDGAFEGAWVRNDATGKRTSDDTGTWTINGNKLTIKGDKTGTVVRPFELKGDILKLEIAEFGGVVTFTRKKN</sequence>
<accession>A0A8E6B3J6</accession>
<feature type="chain" id="PRO_5034008977" evidence="2">
    <location>
        <begin position="35"/>
        <end position="657"/>
    </location>
</feature>
<evidence type="ECO:0000256" key="1">
    <source>
        <dbReference type="ARBA" id="ARBA00007100"/>
    </source>
</evidence>
<gene>
    <name evidence="5" type="ORF">KIH39_16610</name>
</gene>
<evidence type="ECO:0000259" key="4">
    <source>
        <dbReference type="Pfam" id="PF13648"/>
    </source>
</evidence>
<dbReference type="KEGG" id="tsph:KIH39_16610"/>
<dbReference type="InterPro" id="IPR024311">
    <property type="entry name" value="Lipocalin-like"/>
</dbReference>
<dbReference type="InterPro" id="IPR032698">
    <property type="entry name" value="SirB1_N"/>
</dbReference>
<feature type="domain" description="Protein SirB1 N-terminal" evidence="3">
    <location>
        <begin position="422"/>
        <end position="495"/>
    </location>
</feature>
<dbReference type="RefSeq" id="WP_213494342.1">
    <property type="nucleotide sequence ID" value="NZ_CP074694.1"/>
</dbReference>
<feature type="signal peptide" evidence="2">
    <location>
        <begin position="1"/>
        <end position="34"/>
    </location>
</feature>
<keyword evidence="2" id="KW-0732">Signal</keyword>
<protein>
    <submittedName>
        <fullName evidence="5">Lipocalin family protein</fullName>
    </submittedName>
</protein>
<comment type="similarity">
    <text evidence="1">Belongs to the UPF0162 family.</text>
</comment>
<dbReference type="InterPro" id="IPR038765">
    <property type="entry name" value="Papain-like_cys_pep_sf"/>
</dbReference>
<name>A0A8E6B3J6_9BACT</name>
<keyword evidence="6" id="KW-1185">Reference proteome</keyword>
<reference evidence="5" key="1">
    <citation type="submission" date="2021-05" db="EMBL/GenBank/DDBJ databases">
        <title>Complete genome sequence of the cellulolytic planctomycete Telmatocola sphagniphila SP2T and characterization of the first cellulase from planctomycetes.</title>
        <authorList>
            <person name="Rakitin A.L."/>
            <person name="Beletsky A.V."/>
            <person name="Naumoff D.G."/>
            <person name="Kulichevskaya I.S."/>
            <person name="Mardanov A.V."/>
            <person name="Ravin N.V."/>
            <person name="Dedysh S.N."/>
        </authorList>
    </citation>
    <scope>NUCLEOTIDE SEQUENCE</scope>
    <source>
        <strain evidence="5">SP2T</strain>
    </source>
</reference>
<dbReference type="AlphaFoldDB" id="A0A8E6B3J6"/>
<proteinExistence type="inferred from homology"/>
<dbReference type="EMBL" id="CP074694">
    <property type="protein sequence ID" value="QVL30471.1"/>
    <property type="molecule type" value="Genomic_DNA"/>
</dbReference>